<sequence>MDMSDINLVLVATHSAFVVPYQKYVKSITNQLPIGSRFKMRLDMDDYPERRFSGVVTGIGDLDHYRWPKSKWRCLLVHTAFPLT</sequence>
<reference evidence="2 3" key="1">
    <citation type="submission" date="2024-02" db="EMBL/GenBank/DDBJ databases">
        <authorList>
            <person name="Vignale AGUSTIN F."/>
            <person name="Sosa J E."/>
            <person name="Modenutti C."/>
        </authorList>
    </citation>
    <scope>NUCLEOTIDE SEQUENCE [LARGE SCALE GENOMIC DNA]</scope>
</reference>
<dbReference type="InterPro" id="IPR010525">
    <property type="entry name" value="ARF_dom"/>
</dbReference>
<evidence type="ECO:0000313" key="3">
    <source>
        <dbReference type="Proteomes" id="UP001642360"/>
    </source>
</evidence>
<evidence type="ECO:0000313" key="2">
    <source>
        <dbReference type="EMBL" id="CAK9143222.1"/>
    </source>
</evidence>
<feature type="domain" description="Auxin response factor" evidence="1">
    <location>
        <begin position="17"/>
        <end position="78"/>
    </location>
</feature>
<dbReference type="Proteomes" id="UP001642360">
    <property type="component" value="Unassembled WGS sequence"/>
</dbReference>
<evidence type="ECO:0000259" key="1">
    <source>
        <dbReference type="Pfam" id="PF06507"/>
    </source>
</evidence>
<proteinExistence type="predicted"/>
<accession>A0ABC8RFT6</accession>
<dbReference type="Pfam" id="PF06507">
    <property type="entry name" value="ARF_AD"/>
    <property type="match status" value="1"/>
</dbReference>
<gene>
    <name evidence="2" type="ORF">ILEXP_LOCUS10920</name>
</gene>
<organism evidence="2 3">
    <name type="scientific">Ilex paraguariensis</name>
    <name type="common">yerba mate</name>
    <dbReference type="NCBI Taxonomy" id="185542"/>
    <lineage>
        <taxon>Eukaryota</taxon>
        <taxon>Viridiplantae</taxon>
        <taxon>Streptophyta</taxon>
        <taxon>Embryophyta</taxon>
        <taxon>Tracheophyta</taxon>
        <taxon>Spermatophyta</taxon>
        <taxon>Magnoliopsida</taxon>
        <taxon>eudicotyledons</taxon>
        <taxon>Gunneridae</taxon>
        <taxon>Pentapetalae</taxon>
        <taxon>asterids</taxon>
        <taxon>campanulids</taxon>
        <taxon>Aquifoliales</taxon>
        <taxon>Aquifoliaceae</taxon>
        <taxon>Ilex</taxon>
    </lineage>
</organism>
<dbReference type="EMBL" id="CAUOFW020001281">
    <property type="protein sequence ID" value="CAK9143222.1"/>
    <property type="molecule type" value="Genomic_DNA"/>
</dbReference>
<dbReference type="Gene3D" id="2.30.30.1040">
    <property type="match status" value="1"/>
</dbReference>
<name>A0ABC8RFT6_9AQUA</name>
<protein>
    <recommendedName>
        <fullName evidence="1">Auxin response factor domain-containing protein</fullName>
    </recommendedName>
</protein>
<comment type="caution">
    <text evidence="2">The sequence shown here is derived from an EMBL/GenBank/DDBJ whole genome shotgun (WGS) entry which is preliminary data.</text>
</comment>
<dbReference type="AlphaFoldDB" id="A0ABC8RFT6"/>
<dbReference type="PANTHER" id="PTHR31384">
    <property type="entry name" value="AUXIN RESPONSE FACTOR 4-RELATED"/>
    <property type="match status" value="1"/>
</dbReference>
<dbReference type="InterPro" id="IPR044835">
    <property type="entry name" value="ARF_plant"/>
</dbReference>
<dbReference type="PANTHER" id="PTHR31384:SF102">
    <property type="entry name" value="AUXIN RESPONSE FACTOR 4"/>
    <property type="match status" value="1"/>
</dbReference>
<keyword evidence="3" id="KW-1185">Reference proteome</keyword>